<comment type="caution">
    <text evidence="1">The sequence shown here is derived from an EMBL/GenBank/DDBJ whole genome shotgun (WGS) entry which is preliminary data.</text>
</comment>
<proteinExistence type="predicted"/>
<protein>
    <submittedName>
        <fullName evidence="1">Uncharacterized protein</fullName>
    </submittedName>
</protein>
<name>A0AAV4GTJ4_9GAST</name>
<dbReference type="EMBL" id="BMAT01012289">
    <property type="protein sequence ID" value="GFR89187.1"/>
    <property type="molecule type" value="Genomic_DNA"/>
</dbReference>
<keyword evidence="2" id="KW-1185">Reference proteome</keyword>
<gene>
    <name evidence="1" type="ORF">ElyMa_006118200</name>
</gene>
<organism evidence="1 2">
    <name type="scientific">Elysia marginata</name>
    <dbReference type="NCBI Taxonomy" id="1093978"/>
    <lineage>
        <taxon>Eukaryota</taxon>
        <taxon>Metazoa</taxon>
        <taxon>Spiralia</taxon>
        <taxon>Lophotrochozoa</taxon>
        <taxon>Mollusca</taxon>
        <taxon>Gastropoda</taxon>
        <taxon>Heterobranchia</taxon>
        <taxon>Euthyneura</taxon>
        <taxon>Panpulmonata</taxon>
        <taxon>Sacoglossa</taxon>
        <taxon>Placobranchoidea</taxon>
        <taxon>Plakobranchidae</taxon>
        <taxon>Elysia</taxon>
    </lineage>
</organism>
<accession>A0AAV4GTJ4</accession>
<evidence type="ECO:0000313" key="1">
    <source>
        <dbReference type="EMBL" id="GFR89187.1"/>
    </source>
</evidence>
<sequence length="161" mass="17856">MVQVTRCVLSQTLGKFKGQGMSHLERRRIIQPCHLTGHRFGNLPATMACIHTPETGGTVQDLFALVIGVIHAFRTREHSGLRLELAIRGEWHPESVQPGLAGIRTETHGNDSLLLFCPDSLRGIRAAWFLLFVSVSLSAGCTSHPATLTVRYFYQRLPPSQ</sequence>
<reference evidence="1 2" key="1">
    <citation type="journal article" date="2021" name="Elife">
        <title>Chloroplast acquisition without the gene transfer in kleptoplastic sea slugs, Plakobranchus ocellatus.</title>
        <authorList>
            <person name="Maeda T."/>
            <person name="Takahashi S."/>
            <person name="Yoshida T."/>
            <person name="Shimamura S."/>
            <person name="Takaki Y."/>
            <person name="Nagai Y."/>
            <person name="Toyoda A."/>
            <person name="Suzuki Y."/>
            <person name="Arimoto A."/>
            <person name="Ishii H."/>
            <person name="Satoh N."/>
            <person name="Nishiyama T."/>
            <person name="Hasebe M."/>
            <person name="Maruyama T."/>
            <person name="Minagawa J."/>
            <person name="Obokata J."/>
            <person name="Shigenobu S."/>
        </authorList>
    </citation>
    <scope>NUCLEOTIDE SEQUENCE [LARGE SCALE GENOMIC DNA]</scope>
</reference>
<evidence type="ECO:0000313" key="2">
    <source>
        <dbReference type="Proteomes" id="UP000762676"/>
    </source>
</evidence>
<dbReference type="AlphaFoldDB" id="A0AAV4GTJ4"/>
<dbReference type="Proteomes" id="UP000762676">
    <property type="component" value="Unassembled WGS sequence"/>
</dbReference>